<proteinExistence type="predicted"/>
<feature type="coiled-coil region" evidence="1">
    <location>
        <begin position="125"/>
        <end position="152"/>
    </location>
</feature>
<feature type="compositionally biased region" description="Polar residues" evidence="2">
    <location>
        <begin position="161"/>
        <end position="170"/>
    </location>
</feature>
<keyword evidence="1" id="KW-0175">Coiled coil</keyword>
<evidence type="ECO:0000313" key="4">
    <source>
        <dbReference type="Proteomes" id="UP001283341"/>
    </source>
</evidence>
<organism evidence="3 4">
    <name type="scientific">Apodospora peruviana</name>
    <dbReference type="NCBI Taxonomy" id="516989"/>
    <lineage>
        <taxon>Eukaryota</taxon>
        <taxon>Fungi</taxon>
        <taxon>Dikarya</taxon>
        <taxon>Ascomycota</taxon>
        <taxon>Pezizomycotina</taxon>
        <taxon>Sordariomycetes</taxon>
        <taxon>Sordariomycetidae</taxon>
        <taxon>Sordariales</taxon>
        <taxon>Lasiosphaeriaceae</taxon>
        <taxon>Apodospora</taxon>
    </lineage>
</organism>
<protein>
    <submittedName>
        <fullName evidence="3">Uncharacterized protein</fullName>
    </submittedName>
</protein>
<gene>
    <name evidence="3" type="ORF">B0H66DRAFT_530261</name>
</gene>
<accession>A0AAE0MBE3</accession>
<feature type="region of interest" description="Disordered" evidence="2">
    <location>
        <begin position="153"/>
        <end position="174"/>
    </location>
</feature>
<name>A0AAE0MBE3_9PEZI</name>
<dbReference type="EMBL" id="JAUEDM010000002">
    <property type="protein sequence ID" value="KAK3326252.1"/>
    <property type="molecule type" value="Genomic_DNA"/>
</dbReference>
<sequence>MTTEQQSHDGSTYRSSTLTETECHFEAIKTIIPVTRNKNNATSTSPVACETVQLKADTFFMISQDSTRRALRDNSSRTILSHPEQFSVMRFTDNGEFYKTFTRPVAKCLLLAVLTYQLIYWGWTKVEMDEIKENRQAEIAELEQQVKKLQETAKAAATPGLSDSDNTVSAPTVDGGEKKRQFWFW</sequence>
<evidence type="ECO:0000313" key="3">
    <source>
        <dbReference type="EMBL" id="KAK3326252.1"/>
    </source>
</evidence>
<evidence type="ECO:0000256" key="2">
    <source>
        <dbReference type="SAM" id="MobiDB-lite"/>
    </source>
</evidence>
<comment type="caution">
    <text evidence="3">The sequence shown here is derived from an EMBL/GenBank/DDBJ whole genome shotgun (WGS) entry which is preliminary data.</text>
</comment>
<keyword evidence="4" id="KW-1185">Reference proteome</keyword>
<dbReference type="AlphaFoldDB" id="A0AAE0MBE3"/>
<reference evidence="3" key="2">
    <citation type="submission" date="2023-06" db="EMBL/GenBank/DDBJ databases">
        <authorList>
            <consortium name="Lawrence Berkeley National Laboratory"/>
            <person name="Haridas S."/>
            <person name="Hensen N."/>
            <person name="Bonometti L."/>
            <person name="Westerberg I."/>
            <person name="Brannstrom I.O."/>
            <person name="Guillou S."/>
            <person name="Cros-Aarteil S."/>
            <person name="Calhoun S."/>
            <person name="Kuo A."/>
            <person name="Mondo S."/>
            <person name="Pangilinan J."/>
            <person name="Riley R."/>
            <person name="Labutti K."/>
            <person name="Andreopoulos B."/>
            <person name="Lipzen A."/>
            <person name="Chen C."/>
            <person name="Yanf M."/>
            <person name="Daum C."/>
            <person name="Ng V."/>
            <person name="Clum A."/>
            <person name="Steindorff A."/>
            <person name="Ohm R."/>
            <person name="Martin F."/>
            <person name="Silar P."/>
            <person name="Natvig D."/>
            <person name="Lalanne C."/>
            <person name="Gautier V."/>
            <person name="Ament-Velasquez S.L."/>
            <person name="Kruys A."/>
            <person name="Hutchinson M.I."/>
            <person name="Powell A.J."/>
            <person name="Barry K."/>
            <person name="Miller A.N."/>
            <person name="Grigoriev I.V."/>
            <person name="Debuchy R."/>
            <person name="Gladieux P."/>
            <person name="Thoren M.H."/>
            <person name="Johannesson H."/>
        </authorList>
    </citation>
    <scope>NUCLEOTIDE SEQUENCE</scope>
    <source>
        <strain evidence="3">CBS 118394</strain>
    </source>
</reference>
<evidence type="ECO:0000256" key="1">
    <source>
        <dbReference type="SAM" id="Coils"/>
    </source>
</evidence>
<reference evidence="3" key="1">
    <citation type="journal article" date="2023" name="Mol. Phylogenet. Evol.">
        <title>Genome-scale phylogeny and comparative genomics of the fungal order Sordariales.</title>
        <authorList>
            <person name="Hensen N."/>
            <person name="Bonometti L."/>
            <person name="Westerberg I."/>
            <person name="Brannstrom I.O."/>
            <person name="Guillou S."/>
            <person name="Cros-Aarteil S."/>
            <person name="Calhoun S."/>
            <person name="Haridas S."/>
            <person name="Kuo A."/>
            <person name="Mondo S."/>
            <person name="Pangilinan J."/>
            <person name="Riley R."/>
            <person name="LaButti K."/>
            <person name="Andreopoulos B."/>
            <person name="Lipzen A."/>
            <person name="Chen C."/>
            <person name="Yan M."/>
            <person name="Daum C."/>
            <person name="Ng V."/>
            <person name="Clum A."/>
            <person name="Steindorff A."/>
            <person name="Ohm R.A."/>
            <person name="Martin F."/>
            <person name="Silar P."/>
            <person name="Natvig D.O."/>
            <person name="Lalanne C."/>
            <person name="Gautier V."/>
            <person name="Ament-Velasquez S.L."/>
            <person name="Kruys A."/>
            <person name="Hutchinson M.I."/>
            <person name="Powell A.J."/>
            <person name="Barry K."/>
            <person name="Miller A.N."/>
            <person name="Grigoriev I.V."/>
            <person name="Debuchy R."/>
            <person name="Gladieux P."/>
            <person name="Hiltunen Thoren M."/>
            <person name="Johannesson H."/>
        </authorList>
    </citation>
    <scope>NUCLEOTIDE SEQUENCE</scope>
    <source>
        <strain evidence="3">CBS 118394</strain>
    </source>
</reference>
<dbReference type="Proteomes" id="UP001283341">
    <property type="component" value="Unassembled WGS sequence"/>
</dbReference>